<evidence type="ECO:0000256" key="1">
    <source>
        <dbReference type="SAM" id="SignalP"/>
    </source>
</evidence>
<keyword evidence="3" id="KW-1185">Reference proteome</keyword>
<evidence type="ECO:0000313" key="3">
    <source>
        <dbReference type="Proteomes" id="UP000297245"/>
    </source>
</evidence>
<organism evidence="2 3">
    <name type="scientific">Dendrothele bispora (strain CBS 962.96)</name>
    <dbReference type="NCBI Taxonomy" id="1314807"/>
    <lineage>
        <taxon>Eukaryota</taxon>
        <taxon>Fungi</taxon>
        <taxon>Dikarya</taxon>
        <taxon>Basidiomycota</taxon>
        <taxon>Agaricomycotina</taxon>
        <taxon>Agaricomycetes</taxon>
        <taxon>Agaricomycetidae</taxon>
        <taxon>Agaricales</taxon>
        <taxon>Agaricales incertae sedis</taxon>
        <taxon>Dendrothele</taxon>
    </lineage>
</organism>
<keyword evidence="1" id="KW-0732">Signal</keyword>
<sequence length="53" mass="5351">MLLLTPTSVVLLIGLAILQSTQADLIAYGICQTSCNAGVAACYAVSVGSHSVL</sequence>
<accession>A0A4V4HF30</accession>
<evidence type="ECO:0000313" key="2">
    <source>
        <dbReference type="EMBL" id="THU93385.1"/>
    </source>
</evidence>
<proteinExistence type="predicted"/>
<dbReference type="AlphaFoldDB" id="A0A4V4HF30"/>
<evidence type="ECO:0008006" key="4">
    <source>
        <dbReference type="Google" id="ProtNLM"/>
    </source>
</evidence>
<protein>
    <recommendedName>
        <fullName evidence="4">Hydrophobin</fullName>
    </recommendedName>
</protein>
<feature type="signal peptide" evidence="1">
    <location>
        <begin position="1"/>
        <end position="23"/>
    </location>
</feature>
<name>A0A4V4HF30_DENBC</name>
<feature type="chain" id="PRO_5020376025" description="Hydrophobin" evidence="1">
    <location>
        <begin position="24"/>
        <end position="53"/>
    </location>
</feature>
<dbReference type="OrthoDB" id="10063670at2759"/>
<dbReference type="Proteomes" id="UP000297245">
    <property type="component" value="Unassembled WGS sequence"/>
</dbReference>
<reference evidence="2 3" key="1">
    <citation type="journal article" date="2019" name="Nat. Ecol. Evol.">
        <title>Megaphylogeny resolves global patterns of mushroom evolution.</title>
        <authorList>
            <person name="Varga T."/>
            <person name="Krizsan K."/>
            <person name="Foldi C."/>
            <person name="Dima B."/>
            <person name="Sanchez-Garcia M."/>
            <person name="Sanchez-Ramirez S."/>
            <person name="Szollosi G.J."/>
            <person name="Szarkandi J.G."/>
            <person name="Papp V."/>
            <person name="Albert L."/>
            <person name="Andreopoulos W."/>
            <person name="Angelini C."/>
            <person name="Antonin V."/>
            <person name="Barry K.W."/>
            <person name="Bougher N.L."/>
            <person name="Buchanan P."/>
            <person name="Buyck B."/>
            <person name="Bense V."/>
            <person name="Catcheside P."/>
            <person name="Chovatia M."/>
            <person name="Cooper J."/>
            <person name="Damon W."/>
            <person name="Desjardin D."/>
            <person name="Finy P."/>
            <person name="Geml J."/>
            <person name="Haridas S."/>
            <person name="Hughes K."/>
            <person name="Justo A."/>
            <person name="Karasinski D."/>
            <person name="Kautmanova I."/>
            <person name="Kiss B."/>
            <person name="Kocsube S."/>
            <person name="Kotiranta H."/>
            <person name="LaButti K.M."/>
            <person name="Lechner B.E."/>
            <person name="Liimatainen K."/>
            <person name="Lipzen A."/>
            <person name="Lukacs Z."/>
            <person name="Mihaltcheva S."/>
            <person name="Morgado L.N."/>
            <person name="Niskanen T."/>
            <person name="Noordeloos M.E."/>
            <person name="Ohm R.A."/>
            <person name="Ortiz-Santana B."/>
            <person name="Ovrebo C."/>
            <person name="Racz N."/>
            <person name="Riley R."/>
            <person name="Savchenko A."/>
            <person name="Shiryaev A."/>
            <person name="Soop K."/>
            <person name="Spirin V."/>
            <person name="Szebenyi C."/>
            <person name="Tomsovsky M."/>
            <person name="Tulloss R.E."/>
            <person name="Uehling J."/>
            <person name="Grigoriev I.V."/>
            <person name="Vagvolgyi C."/>
            <person name="Papp T."/>
            <person name="Martin F.M."/>
            <person name="Miettinen O."/>
            <person name="Hibbett D.S."/>
            <person name="Nagy L.G."/>
        </authorList>
    </citation>
    <scope>NUCLEOTIDE SEQUENCE [LARGE SCALE GENOMIC DNA]</scope>
    <source>
        <strain evidence="2 3">CBS 962.96</strain>
    </source>
</reference>
<gene>
    <name evidence="2" type="ORF">K435DRAFT_903806</name>
</gene>
<dbReference type="EMBL" id="ML179250">
    <property type="protein sequence ID" value="THU93385.1"/>
    <property type="molecule type" value="Genomic_DNA"/>
</dbReference>